<keyword evidence="1" id="KW-1133">Transmembrane helix</keyword>
<dbReference type="EMBL" id="JAQQLF010000009">
    <property type="protein sequence ID" value="MDC7717310.1"/>
    <property type="molecule type" value="Genomic_DNA"/>
</dbReference>
<evidence type="ECO:0000313" key="2">
    <source>
        <dbReference type="EMBL" id="MDC7717310.1"/>
    </source>
</evidence>
<evidence type="ECO:0000313" key="3">
    <source>
        <dbReference type="Proteomes" id="UP001219956"/>
    </source>
</evidence>
<keyword evidence="3" id="KW-1185">Reference proteome</keyword>
<organism evidence="2 3">
    <name type="scientific">Vogesella aquatica</name>
    <dbReference type="NCBI Taxonomy" id="2984206"/>
    <lineage>
        <taxon>Bacteria</taxon>
        <taxon>Pseudomonadati</taxon>
        <taxon>Pseudomonadota</taxon>
        <taxon>Betaproteobacteria</taxon>
        <taxon>Neisseriales</taxon>
        <taxon>Chromobacteriaceae</taxon>
        <taxon>Vogesella</taxon>
    </lineage>
</organism>
<reference evidence="2 3" key="1">
    <citation type="submission" date="2023-01" db="EMBL/GenBank/DDBJ databases">
        <title>Novel species of the genus Vogesella isolated from rivers.</title>
        <authorList>
            <person name="Lu H."/>
        </authorList>
    </citation>
    <scope>NUCLEOTIDE SEQUENCE [LARGE SCALE GENOMIC DNA]</scope>
    <source>
        <strain evidence="2 3">DC21W</strain>
    </source>
</reference>
<sequence length="77" mass="8789">MELLVWVAELVAISMAIFWFALGPCVYPDFERSNRIVFDERPYGKALLMFWAAFVCELFAVSVGLILTQVCKPWGGR</sequence>
<dbReference type="Proteomes" id="UP001219956">
    <property type="component" value="Unassembled WGS sequence"/>
</dbReference>
<evidence type="ECO:0000256" key="1">
    <source>
        <dbReference type="SAM" id="Phobius"/>
    </source>
</evidence>
<protein>
    <submittedName>
        <fullName evidence="2">Uncharacterized protein</fullName>
    </submittedName>
</protein>
<keyword evidence="1" id="KW-0472">Membrane</keyword>
<name>A0ABT5IXN2_9NEIS</name>
<gene>
    <name evidence="2" type="ORF">PQU95_08820</name>
</gene>
<comment type="caution">
    <text evidence="2">The sequence shown here is derived from an EMBL/GenBank/DDBJ whole genome shotgun (WGS) entry which is preliminary data.</text>
</comment>
<feature type="transmembrane region" description="Helical" evidence="1">
    <location>
        <begin position="48"/>
        <end position="67"/>
    </location>
</feature>
<feature type="transmembrane region" description="Helical" evidence="1">
    <location>
        <begin position="6"/>
        <end position="27"/>
    </location>
</feature>
<dbReference type="RefSeq" id="WP_272751645.1">
    <property type="nucleotide sequence ID" value="NZ_JAQQLF010000009.1"/>
</dbReference>
<accession>A0ABT5IXN2</accession>
<proteinExistence type="predicted"/>
<keyword evidence="1" id="KW-0812">Transmembrane</keyword>